<sequence length="487" mass="55352">MKLAPTKLIAQIHSFRPLSCLWNFYPLCSNSLFSQDHHDGCLSPSLVIHHPPPSAFVCPLTLPPPTFPFVCSIAISSSIPPFAHSSSWCPFTLLFIPHLPRRWIQSSIWPAELFLVAMNQPMIATPYYRHPSCQSSSFVLLLSLSLSIFISQSTSSANCSPTDLIFSSPNLVPRLTWKERENCSHLRYSVKERRGKDKWSLVTNCSGVLFHHCDFPTWLNVPDVRYHVKVCILRPRQHCTLEKSFKPLLNVVWSPPVVVPTVTGGDLLVRVLPVAPQNSVKLYPDLQWRVTAYCNDSQNEKEFAQLDQQLAEYSLIPQICSSSLTCVSAQLLSRHYVFYGESSPHVCIRVPRASHWPSEFKWFSAIFAVPVLIFLLLFLWHGVVMWKYIFSLENSTPFSLQGLEVKKCELLEGQKWQEIETNTIEVWTKSCQNEMADWIFVSVVNLHENSKVSLDTALPRHLVLDGYHPTSLAQGQDLPRPQGSEKA</sequence>
<dbReference type="GO" id="GO:0005886">
    <property type="term" value="C:plasma membrane"/>
    <property type="evidence" value="ECO:0007669"/>
    <property type="project" value="TreeGrafter"/>
</dbReference>
<dbReference type="SUPFAM" id="SSF49265">
    <property type="entry name" value="Fibronectin type III"/>
    <property type="match status" value="1"/>
</dbReference>
<evidence type="ECO:0000313" key="3">
    <source>
        <dbReference type="Proteomes" id="UP000694388"/>
    </source>
</evidence>
<dbReference type="AlphaFoldDB" id="A0A8C4QA77"/>
<dbReference type="Proteomes" id="UP000694388">
    <property type="component" value="Unplaced"/>
</dbReference>
<dbReference type="GO" id="GO:0004896">
    <property type="term" value="F:cytokine receptor activity"/>
    <property type="evidence" value="ECO:0007669"/>
    <property type="project" value="TreeGrafter"/>
</dbReference>
<organism evidence="2 3">
    <name type="scientific">Eptatretus burgeri</name>
    <name type="common">Inshore hagfish</name>
    <dbReference type="NCBI Taxonomy" id="7764"/>
    <lineage>
        <taxon>Eukaryota</taxon>
        <taxon>Metazoa</taxon>
        <taxon>Chordata</taxon>
        <taxon>Craniata</taxon>
        <taxon>Vertebrata</taxon>
        <taxon>Cyclostomata</taxon>
        <taxon>Myxini</taxon>
        <taxon>Myxiniformes</taxon>
        <taxon>Myxinidae</taxon>
        <taxon>Eptatretinae</taxon>
        <taxon>Eptatretus</taxon>
    </lineage>
</organism>
<name>A0A8C4QA77_EPTBU</name>
<reference evidence="2" key="1">
    <citation type="submission" date="2025-08" db="UniProtKB">
        <authorList>
            <consortium name="Ensembl"/>
        </authorList>
    </citation>
    <scope>IDENTIFICATION</scope>
</reference>
<evidence type="ECO:0000313" key="2">
    <source>
        <dbReference type="Ensembl" id="ENSEBUP00000012319.1"/>
    </source>
</evidence>
<keyword evidence="1" id="KW-0472">Membrane</keyword>
<proteinExistence type="predicted"/>
<dbReference type="InterPro" id="IPR036116">
    <property type="entry name" value="FN3_sf"/>
</dbReference>
<reference evidence="2" key="2">
    <citation type="submission" date="2025-09" db="UniProtKB">
        <authorList>
            <consortium name="Ensembl"/>
        </authorList>
    </citation>
    <scope>IDENTIFICATION</scope>
</reference>
<feature type="transmembrane region" description="Helical" evidence="1">
    <location>
        <begin position="362"/>
        <end position="380"/>
    </location>
</feature>
<evidence type="ECO:0000256" key="1">
    <source>
        <dbReference type="SAM" id="Phobius"/>
    </source>
</evidence>
<dbReference type="InterPro" id="IPR050650">
    <property type="entry name" value="Type-II_Cytokine-TF_Rcpt"/>
</dbReference>
<keyword evidence="1" id="KW-1133">Transmembrane helix</keyword>
<accession>A0A8C4QA77</accession>
<dbReference type="PANTHER" id="PTHR20859:SF53">
    <property type="entry name" value="INTERLEUKIN-22 RECEPTOR SUBUNIT ALPHA-1"/>
    <property type="match status" value="1"/>
</dbReference>
<dbReference type="InterPro" id="IPR013783">
    <property type="entry name" value="Ig-like_fold"/>
</dbReference>
<dbReference type="PANTHER" id="PTHR20859">
    <property type="entry name" value="INTERFERON/INTERLEUKIN RECEPTOR"/>
    <property type="match status" value="1"/>
</dbReference>
<dbReference type="Ensembl" id="ENSEBUT00000012896.1">
    <property type="protein sequence ID" value="ENSEBUP00000012319.1"/>
    <property type="gene ID" value="ENSEBUG00000007826.1"/>
</dbReference>
<protein>
    <submittedName>
        <fullName evidence="2">Uncharacterized protein</fullName>
    </submittedName>
</protein>
<keyword evidence="3" id="KW-1185">Reference proteome</keyword>
<dbReference type="Gene3D" id="2.60.40.10">
    <property type="entry name" value="Immunoglobulins"/>
    <property type="match status" value="2"/>
</dbReference>
<keyword evidence="1" id="KW-0812">Transmembrane</keyword>